<evidence type="ECO:0000313" key="1">
    <source>
        <dbReference type="EMBL" id="AQZ95294.1"/>
    </source>
</evidence>
<keyword evidence="2" id="KW-1185">Reference proteome</keyword>
<dbReference type="EMBL" id="CP020100">
    <property type="protein sequence ID" value="AQZ95294.1"/>
    <property type="molecule type" value="Genomic_DNA"/>
</dbReference>
<evidence type="ECO:0000313" key="2">
    <source>
        <dbReference type="Proteomes" id="UP000243488"/>
    </source>
</evidence>
<dbReference type="Proteomes" id="UP000243488">
    <property type="component" value="Chromosome"/>
</dbReference>
<accession>A0A1V0B681</accession>
<dbReference type="AlphaFoldDB" id="A0A1V0B681"/>
<dbReference type="RefSeq" id="WP_080050162.1">
    <property type="nucleotide sequence ID" value="NZ_CP020100.1"/>
</dbReference>
<sequence>MFERVHHQRVFNRDLIDLAMMKPGLQLLREAIAKAETAYGSAIVRDLMRALEELQSRQGWLDRCMETMAMTMPKAVLWKNIKAVQRLLLTLPQAADQ</sequence>
<gene>
    <name evidence="1" type="ORF">BVH74_11255</name>
</gene>
<dbReference type="STRING" id="1931241.BVH74_11255"/>
<name>A0A1V0B681_9GAMM</name>
<proteinExistence type="predicted"/>
<reference evidence="1 2" key="1">
    <citation type="submission" date="2017-03" db="EMBL/GenBank/DDBJ databases">
        <title>Complete genome sequence of the novel DNRA strain Pseudomonas sp. S-6-2 isolated from Chinese polluted river sediment. Journal of Biotechnology.</title>
        <authorList>
            <person name="Li J."/>
            <person name="Xiang F."/>
            <person name="Wang L."/>
            <person name="Xi L."/>
            <person name="Liu J."/>
        </authorList>
    </citation>
    <scope>NUCLEOTIDE SEQUENCE [LARGE SCALE GENOMIC DNA]</scope>
    <source>
        <strain evidence="1 2">S-6-2</strain>
    </source>
</reference>
<dbReference type="KEGG" id="ppha:BVH74_11255"/>
<organism evidence="1 2">
    <name type="scientific">Halopseudomonas phragmitis</name>
    <dbReference type="NCBI Taxonomy" id="1931241"/>
    <lineage>
        <taxon>Bacteria</taxon>
        <taxon>Pseudomonadati</taxon>
        <taxon>Pseudomonadota</taxon>
        <taxon>Gammaproteobacteria</taxon>
        <taxon>Pseudomonadales</taxon>
        <taxon>Pseudomonadaceae</taxon>
        <taxon>Halopseudomonas</taxon>
    </lineage>
</organism>
<protein>
    <submittedName>
        <fullName evidence="1">Uncharacterized protein</fullName>
    </submittedName>
</protein>